<dbReference type="GO" id="GO:0046785">
    <property type="term" value="P:microtubule polymerization"/>
    <property type="evidence" value="ECO:0007669"/>
    <property type="project" value="InterPro"/>
</dbReference>
<proteinExistence type="predicted"/>
<dbReference type="GO" id="GO:0001578">
    <property type="term" value="P:microtubule bundle formation"/>
    <property type="evidence" value="ECO:0007669"/>
    <property type="project" value="TreeGrafter"/>
</dbReference>
<protein>
    <submittedName>
        <fullName evidence="2">Uncharacterized protein</fullName>
    </submittedName>
</protein>
<dbReference type="PANTHER" id="PTHR12932">
    <property type="entry name" value="P25 ALPHA-RELATED"/>
    <property type="match status" value="1"/>
</dbReference>
<feature type="region of interest" description="Disordered" evidence="1">
    <location>
        <begin position="103"/>
        <end position="259"/>
    </location>
</feature>
<dbReference type="Gene3D" id="1.10.238.10">
    <property type="entry name" value="EF-hand"/>
    <property type="match status" value="1"/>
</dbReference>
<sequence length="259" mass="26951">MAPVLRPPTFTTTDLDLIFNKAKVHFRRQDRKLHYDAFLYALKLSAFAKFGGKPASDPADPLAAIAEQAILENLVSEICATGILAPVVRSAAADSVAPFSAAATAPCDAPRRSKSTHQLHDSSTKIASSSSKSASRANLGGAGGSASTRGSQSNLMAATAASAAHATTSTRSRPASRTGSRTNLAAGAGSKHELGSVEFTPTVPSIPKGSVFDRLTNPSKYTGTHKERFDPATGKGRGLAGRSQENLGTKPLDKLVHRS</sequence>
<accession>A0A0L0T1T8</accession>
<evidence type="ECO:0000313" key="3">
    <source>
        <dbReference type="Proteomes" id="UP000054350"/>
    </source>
</evidence>
<dbReference type="OrthoDB" id="548799at2759"/>
<dbReference type="GO" id="GO:0005874">
    <property type="term" value="C:microtubule"/>
    <property type="evidence" value="ECO:0007669"/>
    <property type="project" value="TreeGrafter"/>
</dbReference>
<keyword evidence="3" id="KW-1185">Reference proteome</keyword>
<dbReference type="GO" id="GO:0015631">
    <property type="term" value="F:tubulin binding"/>
    <property type="evidence" value="ECO:0007669"/>
    <property type="project" value="InterPro"/>
</dbReference>
<dbReference type="GO" id="GO:0032273">
    <property type="term" value="P:positive regulation of protein polymerization"/>
    <property type="evidence" value="ECO:0007669"/>
    <property type="project" value="TreeGrafter"/>
</dbReference>
<gene>
    <name evidence="2" type="ORF">AMAG_19757</name>
</gene>
<feature type="compositionally biased region" description="Low complexity" evidence="1">
    <location>
        <begin position="145"/>
        <end position="182"/>
    </location>
</feature>
<dbReference type="PANTHER" id="PTHR12932:SF9">
    <property type="entry name" value="TUBULIN POLYMERIZATION-PROMOTING PROTEIN HOMOLOG"/>
    <property type="match status" value="1"/>
</dbReference>
<evidence type="ECO:0000313" key="2">
    <source>
        <dbReference type="EMBL" id="KNE68590.1"/>
    </source>
</evidence>
<dbReference type="InterPro" id="IPR008907">
    <property type="entry name" value="TPP/p25"/>
</dbReference>
<feature type="compositionally biased region" description="Low complexity" evidence="1">
    <location>
        <begin position="124"/>
        <end position="135"/>
    </location>
</feature>
<organism evidence="2 3">
    <name type="scientific">Allomyces macrogynus (strain ATCC 38327)</name>
    <name type="common">Allomyces javanicus var. macrogynus</name>
    <dbReference type="NCBI Taxonomy" id="578462"/>
    <lineage>
        <taxon>Eukaryota</taxon>
        <taxon>Fungi</taxon>
        <taxon>Fungi incertae sedis</taxon>
        <taxon>Blastocladiomycota</taxon>
        <taxon>Blastocladiomycetes</taxon>
        <taxon>Blastocladiales</taxon>
        <taxon>Blastocladiaceae</taxon>
        <taxon>Allomyces</taxon>
    </lineage>
</organism>
<dbReference type="EMBL" id="GG745357">
    <property type="protein sequence ID" value="KNE68590.1"/>
    <property type="molecule type" value="Genomic_DNA"/>
</dbReference>
<reference evidence="2 3" key="1">
    <citation type="submission" date="2009-11" db="EMBL/GenBank/DDBJ databases">
        <title>Annotation of Allomyces macrogynus ATCC 38327.</title>
        <authorList>
            <consortium name="The Broad Institute Genome Sequencing Platform"/>
            <person name="Russ C."/>
            <person name="Cuomo C."/>
            <person name="Burger G."/>
            <person name="Gray M.W."/>
            <person name="Holland P.W.H."/>
            <person name="King N."/>
            <person name="Lang F.B.F."/>
            <person name="Roger A.J."/>
            <person name="Ruiz-Trillo I."/>
            <person name="Young S.K."/>
            <person name="Zeng Q."/>
            <person name="Gargeya S."/>
            <person name="Fitzgerald M."/>
            <person name="Haas B."/>
            <person name="Abouelleil A."/>
            <person name="Alvarado L."/>
            <person name="Arachchi H.M."/>
            <person name="Berlin A."/>
            <person name="Chapman S.B."/>
            <person name="Gearin G."/>
            <person name="Goldberg J."/>
            <person name="Griggs A."/>
            <person name="Gujja S."/>
            <person name="Hansen M."/>
            <person name="Heiman D."/>
            <person name="Howarth C."/>
            <person name="Larimer J."/>
            <person name="Lui A."/>
            <person name="MacDonald P.J.P."/>
            <person name="McCowen C."/>
            <person name="Montmayeur A."/>
            <person name="Murphy C."/>
            <person name="Neiman D."/>
            <person name="Pearson M."/>
            <person name="Priest M."/>
            <person name="Roberts A."/>
            <person name="Saif S."/>
            <person name="Shea T."/>
            <person name="Sisk P."/>
            <person name="Stolte C."/>
            <person name="Sykes S."/>
            <person name="Wortman J."/>
            <person name="Nusbaum C."/>
            <person name="Birren B."/>
        </authorList>
    </citation>
    <scope>NUCLEOTIDE SEQUENCE [LARGE SCALE GENOMIC DNA]</scope>
    <source>
        <strain evidence="2 3">ATCC 38327</strain>
    </source>
</reference>
<dbReference type="AlphaFoldDB" id="A0A0L0T1T8"/>
<name>A0A0L0T1T8_ALLM3</name>
<dbReference type="Proteomes" id="UP000054350">
    <property type="component" value="Unassembled WGS sequence"/>
</dbReference>
<dbReference type="Pfam" id="PF05517">
    <property type="entry name" value="p25-alpha"/>
    <property type="match status" value="1"/>
</dbReference>
<dbReference type="VEuPathDB" id="FungiDB:AMAG_19757"/>
<reference evidence="3" key="2">
    <citation type="submission" date="2009-11" db="EMBL/GenBank/DDBJ databases">
        <title>The Genome Sequence of Allomyces macrogynus strain ATCC 38327.</title>
        <authorList>
            <consortium name="The Broad Institute Genome Sequencing Platform"/>
            <person name="Russ C."/>
            <person name="Cuomo C."/>
            <person name="Shea T."/>
            <person name="Young S.K."/>
            <person name="Zeng Q."/>
            <person name="Koehrsen M."/>
            <person name="Haas B."/>
            <person name="Borodovsky M."/>
            <person name="Guigo R."/>
            <person name="Alvarado L."/>
            <person name="Berlin A."/>
            <person name="Borenstein D."/>
            <person name="Chen Z."/>
            <person name="Engels R."/>
            <person name="Freedman E."/>
            <person name="Gellesch M."/>
            <person name="Goldberg J."/>
            <person name="Griggs A."/>
            <person name="Gujja S."/>
            <person name="Heiman D."/>
            <person name="Hepburn T."/>
            <person name="Howarth C."/>
            <person name="Jen D."/>
            <person name="Larson L."/>
            <person name="Lewis B."/>
            <person name="Mehta T."/>
            <person name="Park D."/>
            <person name="Pearson M."/>
            <person name="Roberts A."/>
            <person name="Saif S."/>
            <person name="Shenoy N."/>
            <person name="Sisk P."/>
            <person name="Stolte C."/>
            <person name="Sykes S."/>
            <person name="Walk T."/>
            <person name="White J."/>
            <person name="Yandava C."/>
            <person name="Burger G."/>
            <person name="Gray M.W."/>
            <person name="Holland P.W.H."/>
            <person name="King N."/>
            <person name="Lang F.B.F."/>
            <person name="Roger A.J."/>
            <person name="Ruiz-Trillo I."/>
            <person name="Lander E."/>
            <person name="Nusbaum C."/>
        </authorList>
    </citation>
    <scope>NUCLEOTIDE SEQUENCE [LARGE SCALE GENOMIC DNA]</scope>
    <source>
        <strain evidence="3">ATCC 38327</strain>
    </source>
</reference>
<dbReference type="STRING" id="578462.A0A0L0T1T8"/>
<evidence type="ECO:0000256" key="1">
    <source>
        <dbReference type="SAM" id="MobiDB-lite"/>
    </source>
</evidence>